<feature type="region of interest" description="Disordered" evidence="1">
    <location>
        <begin position="337"/>
        <end position="447"/>
    </location>
</feature>
<protein>
    <submittedName>
        <fullName evidence="2">Uncharacterized protein</fullName>
    </submittedName>
</protein>
<comment type="caution">
    <text evidence="2">The sequence shown here is derived from an EMBL/GenBank/DDBJ whole genome shotgun (WGS) entry which is preliminary data.</text>
</comment>
<reference evidence="2" key="1">
    <citation type="submission" date="2018-05" db="EMBL/GenBank/DDBJ databases">
        <title>Draft genome of Mucuna pruriens seed.</title>
        <authorList>
            <person name="Nnadi N.E."/>
            <person name="Vos R."/>
            <person name="Hasami M.H."/>
            <person name="Devisetty U.K."/>
            <person name="Aguiy J.C."/>
        </authorList>
    </citation>
    <scope>NUCLEOTIDE SEQUENCE [LARGE SCALE GENOMIC DNA]</scope>
    <source>
        <strain evidence="2">JCA_2017</strain>
    </source>
</reference>
<feature type="non-terminal residue" evidence="2">
    <location>
        <position position="1"/>
    </location>
</feature>
<dbReference type="Gene3D" id="2.40.70.10">
    <property type="entry name" value="Acid Proteases"/>
    <property type="match status" value="1"/>
</dbReference>
<dbReference type="InterPro" id="IPR021109">
    <property type="entry name" value="Peptidase_aspartic_dom_sf"/>
</dbReference>
<name>A0A371EER4_MUCPR</name>
<dbReference type="Proteomes" id="UP000257109">
    <property type="component" value="Unassembled WGS sequence"/>
</dbReference>
<evidence type="ECO:0000313" key="3">
    <source>
        <dbReference type="Proteomes" id="UP000257109"/>
    </source>
</evidence>
<feature type="compositionally biased region" description="Polar residues" evidence="1">
    <location>
        <begin position="421"/>
        <end position="439"/>
    </location>
</feature>
<accession>A0A371EER4</accession>
<proteinExistence type="predicted"/>
<evidence type="ECO:0000256" key="1">
    <source>
        <dbReference type="SAM" id="MobiDB-lite"/>
    </source>
</evidence>
<dbReference type="AlphaFoldDB" id="A0A371EER4"/>
<feature type="compositionally biased region" description="Basic and acidic residues" evidence="1">
    <location>
        <begin position="350"/>
        <end position="369"/>
    </location>
</feature>
<organism evidence="2 3">
    <name type="scientific">Mucuna pruriens</name>
    <name type="common">Velvet bean</name>
    <name type="synonym">Dolichos pruriens</name>
    <dbReference type="NCBI Taxonomy" id="157652"/>
    <lineage>
        <taxon>Eukaryota</taxon>
        <taxon>Viridiplantae</taxon>
        <taxon>Streptophyta</taxon>
        <taxon>Embryophyta</taxon>
        <taxon>Tracheophyta</taxon>
        <taxon>Spermatophyta</taxon>
        <taxon>Magnoliopsida</taxon>
        <taxon>eudicotyledons</taxon>
        <taxon>Gunneridae</taxon>
        <taxon>Pentapetalae</taxon>
        <taxon>rosids</taxon>
        <taxon>fabids</taxon>
        <taxon>Fabales</taxon>
        <taxon>Fabaceae</taxon>
        <taxon>Papilionoideae</taxon>
        <taxon>50 kb inversion clade</taxon>
        <taxon>NPAAA clade</taxon>
        <taxon>indigoferoid/millettioid clade</taxon>
        <taxon>Phaseoleae</taxon>
        <taxon>Mucuna</taxon>
    </lineage>
</organism>
<evidence type="ECO:0000313" key="2">
    <source>
        <dbReference type="EMBL" id="RDX64533.1"/>
    </source>
</evidence>
<dbReference type="EMBL" id="QJKJ01014342">
    <property type="protein sequence ID" value="RDX64533.1"/>
    <property type="molecule type" value="Genomic_DNA"/>
</dbReference>
<dbReference type="PANTHER" id="PTHR33067:SF15">
    <property type="entry name" value="RNA-DIRECTED DNA POLYMERASE"/>
    <property type="match status" value="1"/>
</dbReference>
<sequence length="473" mass="52344">MKGSREIGGVVSALTRNEELTTGAPQTLPKKCRDPGIFSIPCTIGECTFADAMLDLGASINVMHASIYRALNFGDLEPTGMTIQLANRSIIQPLGVLEDVLVQNMEDETSRKESTLILGRPFLMTARTKIDVHAEMLSMEFGDTLVQFNIFEAMKHPIEDHSLFGIDMIEELVEEYFQLDSYSEDIEDFAKNAYVTSCLGSTTEEPDYKEVRDLPNFEDNHNDIADLDFEIELSKMLDQVCNLENPECTNSAKVKVVETKRLFSAQLATIFTAEIKSAREGRVKEKTKVNSAEKSDNKADIEIKSAREGRVKEKTKVNLAEKSDNKADIEIKSARGCRDEKKTKVNSVKESNEKADTLAETKSANEDQKQAGAEAPVPSGSDSEAAREANADSNPTRAEPTKRSRPKQPKAEIMSAHLVPSPNQVGQTDPESLIENSSSTPPPMELKPLPNHLKYAYLDNEQQLPVIIANNLC</sequence>
<gene>
    <name evidence="2" type="ORF">CR513_56903</name>
</gene>
<dbReference type="CDD" id="cd00303">
    <property type="entry name" value="retropepsin_like"/>
    <property type="match status" value="1"/>
</dbReference>
<dbReference type="OrthoDB" id="1429195at2759"/>
<dbReference type="PANTHER" id="PTHR33067">
    <property type="entry name" value="RNA-DIRECTED DNA POLYMERASE-RELATED"/>
    <property type="match status" value="1"/>
</dbReference>
<keyword evidence="3" id="KW-1185">Reference proteome</keyword>